<reference evidence="2" key="4">
    <citation type="submission" date="2015-02" db="EMBL/GenBank/DDBJ databases">
        <authorList>
            <person name="Chooi Y.-H."/>
        </authorList>
    </citation>
    <scope>NUCLEOTIDE SEQUENCE</scope>
</reference>
<reference evidence="1 3" key="1">
    <citation type="journal article" date="2004" name="Proc. Natl. Acad. Sci. U.S.A.">
        <title>Genetic organization of the psbAD region in phages infecting marine Synechococcus strains.</title>
        <authorList>
            <person name="Millard A."/>
            <person name="Clokie M.R."/>
            <person name="Shub D.A."/>
            <person name="Mann N.H."/>
        </authorList>
    </citation>
    <scope>NUCLEOTIDE SEQUENCE [LARGE SCALE GENOMIC DNA]</scope>
</reference>
<accession>D8FRN7</accession>
<dbReference type="EMBL" id="AJ630128">
    <property type="protein sequence ID" value="CBR26944.1"/>
    <property type="molecule type" value="Genomic_DNA"/>
</dbReference>
<dbReference type="KEGG" id="vg:3260266"/>
<protein>
    <submittedName>
        <fullName evidence="1">Hypothetical-Protein / belonging to T4-LIKE GC: 857</fullName>
    </submittedName>
</protein>
<evidence type="ECO:0000313" key="4">
    <source>
        <dbReference type="Proteomes" id="UP000246186"/>
    </source>
</evidence>
<keyword evidence="3" id="KW-1185">Reference proteome</keyword>
<sequence length="99" mass="10894">MGSNPTLRTSWVGLMVRCRSPKPCDGGSNPSPFAALLAQWNRAFGYEPKGHRFKSCRGLDIINKICHNKYIVRAINSAVEFLPYKQAVTGSNPVSPITT</sequence>
<reference evidence="1 3" key="2">
    <citation type="journal article" date="2005" name="J. Bacteriol.">
        <title>The genome of S-PM2, a 'photosynthetic' T4-type bacteriophage that infects marine Synechococcus strains.</title>
        <authorList>
            <person name="Mann N.H."/>
            <person name="Clokie M.R."/>
            <person name="Millard A."/>
            <person name="Cook A."/>
            <person name="Wilson W.H."/>
            <person name="Wheatley P.J."/>
            <person name="Letarov A."/>
            <person name="Krisch H.M."/>
        </authorList>
    </citation>
    <scope>NUCLEOTIDE SEQUENCE</scope>
</reference>
<gene>
    <name evidence="2" type="ORF">S-PM2d248</name>
    <name evidence="1" type="ORF">S-PM2p248</name>
</gene>
<evidence type="ECO:0000313" key="2">
    <source>
        <dbReference type="EMBL" id="CFW42358.1"/>
    </source>
</evidence>
<evidence type="ECO:0000313" key="1">
    <source>
        <dbReference type="EMBL" id="CBR26944.1"/>
    </source>
</evidence>
<proteinExistence type="predicted"/>
<name>D8FRN7_BPSYP</name>
<dbReference type="Proteomes" id="UP000000994">
    <property type="component" value="Segment"/>
</dbReference>
<dbReference type="EMBL" id="LN828717">
    <property type="protein sequence ID" value="CFW42358.1"/>
    <property type="molecule type" value="Genomic_DNA"/>
</dbReference>
<reference evidence="2 4" key="3">
    <citation type="journal article" date="2015" name="PLoS ONE">
        <title>Spontaneous Deletion of an "ORFanage" Region Facilitates Host Adaptation in a "Photosynthetic" Cyanophage.</title>
        <authorList>
            <person name="Puxty R.J."/>
            <person name="Perez-Sepulveda B."/>
            <person name="Rihtman B."/>
            <person name="Evans D.J."/>
            <person name="Millard A.D."/>
            <person name="Scanlan D.J."/>
        </authorList>
    </citation>
    <scope>NUCLEOTIDE SEQUENCE [LARGE SCALE GENOMIC DNA]</scope>
</reference>
<evidence type="ECO:0000313" key="3">
    <source>
        <dbReference type="Proteomes" id="UP000000994"/>
    </source>
</evidence>
<organismHost>
    <name type="scientific">Synechococcus</name>
    <dbReference type="NCBI Taxonomy" id="1129"/>
</organismHost>
<organism evidence="1 3">
    <name type="scientific">Synechococcus phage S-PM2</name>
    <dbReference type="NCBI Taxonomy" id="238854"/>
    <lineage>
        <taxon>Viruses</taxon>
        <taxon>Duplodnaviria</taxon>
        <taxon>Heunggongvirae</taxon>
        <taxon>Uroviricota</taxon>
        <taxon>Caudoviricetes</taxon>
        <taxon>Pantevenvirales</taxon>
        <taxon>Kyanoviridae</taxon>
        <taxon>Nodensvirus</taxon>
        <taxon>Nodensvirus spm2</taxon>
    </lineage>
</organism>
<dbReference type="RefSeq" id="YP_004030796.1">
    <property type="nucleotide sequence ID" value="NC_006820.1"/>
</dbReference>
<dbReference type="Proteomes" id="UP000246186">
    <property type="component" value="Genome"/>
</dbReference>